<dbReference type="Proteomes" id="UP001454036">
    <property type="component" value="Unassembled WGS sequence"/>
</dbReference>
<keyword evidence="3" id="KW-1185">Reference proteome</keyword>
<proteinExistence type="predicted"/>
<accession>A0AAV3PSV7</accession>
<evidence type="ECO:0008006" key="4">
    <source>
        <dbReference type="Google" id="ProtNLM"/>
    </source>
</evidence>
<evidence type="ECO:0000313" key="3">
    <source>
        <dbReference type="Proteomes" id="UP001454036"/>
    </source>
</evidence>
<protein>
    <recommendedName>
        <fullName evidence="4">Transposase</fullName>
    </recommendedName>
</protein>
<comment type="caution">
    <text evidence="2">The sequence shown here is derived from an EMBL/GenBank/DDBJ whole genome shotgun (WGS) entry which is preliminary data.</text>
</comment>
<sequence length="162" mass="18943">MGNRKGGKAHPGPWPKIKPNSRPAELLTLPPIPAATMSLEDMLDRTLVDDVVSGWFLPEIRFDWSTCWPKWKNVDADVKEQLWITFKNYFDLDVEESTARHLFYKQANKWYRETMHTTKKEVTKQIGIHLSNIRLTRRRYGCAKVQKRAGQRKTLADMAWVT</sequence>
<evidence type="ECO:0000313" key="2">
    <source>
        <dbReference type="EMBL" id="GAA0154814.1"/>
    </source>
</evidence>
<feature type="region of interest" description="Disordered" evidence="1">
    <location>
        <begin position="1"/>
        <end position="22"/>
    </location>
</feature>
<evidence type="ECO:0000256" key="1">
    <source>
        <dbReference type="SAM" id="MobiDB-lite"/>
    </source>
</evidence>
<reference evidence="2 3" key="1">
    <citation type="submission" date="2024-01" db="EMBL/GenBank/DDBJ databases">
        <title>The complete chloroplast genome sequence of Lithospermum erythrorhizon: insights into the phylogenetic relationship among Boraginaceae species and the maternal lineages of purple gromwells.</title>
        <authorList>
            <person name="Okada T."/>
            <person name="Watanabe K."/>
        </authorList>
    </citation>
    <scope>NUCLEOTIDE SEQUENCE [LARGE SCALE GENOMIC DNA]</scope>
</reference>
<organism evidence="2 3">
    <name type="scientific">Lithospermum erythrorhizon</name>
    <name type="common">Purple gromwell</name>
    <name type="synonym">Lithospermum officinale var. erythrorhizon</name>
    <dbReference type="NCBI Taxonomy" id="34254"/>
    <lineage>
        <taxon>Eukaryota</taxon>
        <taxon>Viridiplantae</taxon>
        <taxon>Streptophyta</taxon>
        <taxon>Embryophyta</taxon>
        <taxon>Tracheophyta</taxon>
        <taxon>Spermatophyta</taxon>
        <taxon>Magnoliopsida</taxon>
        <taxon>eudicotyledons</taxon>
        <taxon>Gunneridae</taxon>
        <taxon>Pentapetalae</taxon>
        <taxon>asterids</taxon>
        <taxon>lamiids</taxon>
        <taxon>Boraginales</taxon>
        <taxon>Boraginaceae</taxon>
        <taxon>Boraginoideae</taxon>
        <taxon>Lithospermeae</taxon>
        <taxon>Lithospermum</taxon>
    </lineage>
</organism>
<dbReference type="AlphaFoldDB" id="A0AAV3PSV7"/>
<dbReference type="EMBL" id="BAABME010018725">
    <property type="protein sequence ID" value="GAA0154814.1"/>
    <property type="molecule type" value="Genomic_DNA"/>
</dbReference>
<gene>
    <name evidence="2" type="ORF">LIER_37972</name>
</gene>
<name>A0AAV3PSV7_LITER</name>